<keyword evidence="2" id="KW-0012">Acyltransferase</keyword>
<reference evidence="2 3" key="1">
    <citation type="journal article" date="2018" name="PLoS Pathog.">
        <title>Evolution of structural diversity of trichothecenes, a family of toxins produced by plant pathogenic and entomopathogenic fungi.</title>
        <authorList>
            <person name="Proctor R.H."/>
            <person name="McCormick S.P."/>
            <person name="Kim H.S."/>
            <person name="Cardoza R.E."/>
            <person name="Stanley A.M."/>
            <person name="Lindo L."/>
            <person name="Kelly A."/>
            <person name="Brown D.W."/>
            <person name="Lee T."/>
            <person name="Vaughan M.M."/>
            <person name="Alexander N.J."/>
            <person name="Busman M."/>
            <person name="Gutierrez S."/>
        </authorList>
    </citation>
    <scope>NUCLEOTIDE SEQUENCE [LARGE SCALE GENOMIC DNA]</scope>
    <source>
        <strain evidence="2 3">IBT 40837</strain>
    </source>
</reference>
<dbReference type="EMBL" id="PXOA01000659">
    <property type="protein sequence ID" value="RFU73348.1"/>
    <property type="molecule type" value="Genomic_DNA"/>
</dbReference>
<evidence type="ECO:0000313" key="3">
    <source>
        <dbReference type="Proteomes" id="UP000266272"/>
    </source>
</evidence>
<feature type="compositionally biased region" description="Basic and acidic residues" evidence="1">
    <location>
        <begin position="21"/>
        <end position="32"/>
    </location>
</feature>
<gene>
    <name evidence="2" type="ORF">TARUN_8909</name>
</gene>
<dbReference type="AlphaFoldDB" id="A0A395NB76"/>
<dbReference type="GO" id="GO:0016746">
    <property type="term" value="F:acyltransferase activity"/>
    <property type="evidence" value="ECO:0007669"/>
    <property type="project" value="UniProtKB-KW"/>
</dbReference>
<protein>
    <submittedName>
        <fullName evidence="2">Acyl acyltransferase</fullName>
    </submittedName>
</protein>
<proteinExistence type="predicted"/>
<name>A0A395NB76_TRIAR</name>
<dbReference type="OrthoDB" id="10523562at2759"/>
<accession>A0A395NB76</accession>
<evidence type="ECO:0000313" key="2">
    <source>
        <dbReference type="EMBL" id="RFU73348.1"/>
    </source>
</evidence>
<dbReference type="Proteomes" id="UP000266272">
    <property type="component" value="Unassembled WGS sequence"/>
</dbReference>
<keyword evidence="2" id="KW-0808">Transferase</keyword>
<keyword evidence="3" id="KW-1185">Reference proteome</keyword>
<comment type="caution">
    <text evidence="2">The sequence shown here is derived from an EMBL/GenBank/DDBJ whole genome shotgun (WGS) entry which is preliminary data.</text>
</comment>
<feature type="region of interest" description="Disordered" evidence="1">
    <location>
        <begin position="1"/>
        <end position="50"/>
    </location>
</feature>
<dbReference type="STRING" id="490622.A0A395NB76"/>
<evidence type="ECO:0000256" key="1">
    <source>
        <dbReference type="SAM" id="MobiDB-lite"/>
    </source>
</evidence>
<sequence>MAIEPGENPLTDALNPQNDTHIAHLDPIESKPEAPNGTTDRADPKPAPLVIQDGPRILDKLYGLGRAIDELTEELSSASVRLAPDVAEKEKDEPTETLHDVMPPITPIFYSTIPNEIFQPDYEREGVSDPADAPFALANWHQVTMYFELFSFSNNGPMDHGAAVAVERLMLLRSSLLPNLTEQVWVTHHAKYPMLLYTGAIARQRAGLVSTTKGAKVVNGIIISQLVTSVYYRMRGYATEFLKLLAQEMDGREDPDRIAFSVVYSGPNTDFFQKRG</sequence>
<organism evidence="2 3">
    <name type="scientific">Trichoderma arundinaceum</name>
    <dbReference type="NCBI Taxonomy" id="490622"/>
    <lineage>
        <taxon>Eukaryota</taxon>
        <taxon>Fungi</taxon>
        <taxon>Dikarya</taxon>
        <taxon>Ascomycota</taxon>
        <taxon>Pezizomycotina</taxon>
        <taxon>Sordariomycetes</taxon>
        <taxon>Hypocreomycetidae</taxon>
        <taxon>Hypocreales</taxon>
        <taxon>Hypocreaceae</taxon>
        <taxon>Trichoderma</taxon>
    </lineage>
</organism>